<name>A0ABY7FST6_MYAAR</name>
<dbReference type="SUPFAM" id="SSF53659">
    <property type="entry name" value="Isocitrate/Isopropylmalate dehydrogenase-like"/>
    <property type="match status" value="1"/>
</dbReference>
<sequence>MVSRPQQFDVLLMPNLYGNILSNIATGLVGGSGVVPGVNIGRDYAVFEMIHTPDLGGQATTSDVVQAVIEELRPRTDTWWVTPVIVIAFGKRLGLAALHVKPSIENDSPSCVVLPCAIHILETSILTERWKL</sequence>
<keyword evidence="5" id="KW-1185">Reference proteome</keyword>
<dbReference type="PANTHER" id="PTHR11835">
    <property type="entry name" value="DECARBOXYLATING DEHYDROGENASES-ISOCITRATE, ISOPROPYLMALATE, TARTRATE"/>
    <property type="match status" value="1"/>
</dbReference>
<evidence type="ECO:0000256" key="2">
    <source>
        <dbReference type="ARBA" id="ARBA00022532"/>
    </source>
</evidence>
<evidence type="ECO:0000313" key="5">
    <source>
        <dbReference type="Proteomes" id="UP001164746"/>
    </source>
</evidence>
<keyword evidence="2" id="KW-0816">Tricarboxylic acid cycle</keyword>
<dbReference type="EMBL" id="CP111025">
    <property type="protein sequence ID" value="WAR25222.1"/>
    <property type="molecule type" value="Genomic_DNA"/>
</dbReference>
<comment type="similarity">
    <text evidence="1">Belongs to the isocitrate and isopropylmalate dehydrogenases family.</text>
</comment>
<dbReference type="Proteomes" id="UP001164746">
    <property type="component" value="Chromosome 14"/>
</dbReference>
<feature type="domain" description="Isopropylmalate dehydrogenase-like" evidence="3">
    <location>
        <begin position="1"/>
        <end position="59"/>
    </location>
</feature>
<evidence type="ECO:0000259" key="3">
    <source>
        <dbReference type="Pfam" id="PF00180"/>
    </source>
</evidence>
<evidence type="ECO:0000256" key="1">
    <source>
        <dbReference type="ARBA" id="ARBA00007769"/>
    </source>
</evidence>
<reference evidence="4" key="1">
    <citation type="submission" date="2022-11" db="EMBL/GenBank/DDBJ databases">
        <title>Centuries of genome instability and evolution in soft-shell clam transmissible cancer (bioRxiv).</title>
        <authorList>
            <person name="Hart S.F.M."/>
            <person name="Yonemitsu M.A."/>
            <person name="Giersch R.M."/>
            <person name="Beal B.F."/>
            <person name="Arriagada G."/>
            <person name="Davis B.W."/>
            <person name="Ostrander E.A."/>
            <person name="Goff S.P."/>
            <person name="Metzger M.J."/>
        </authorList>
    </citation>
    <scope>NUCLEOTIDE SEQUENCE</scope>
    <source>
        <strain evidence="4">MELC-2E11</strain>
        <tissue evidence="4">Siphon/mantle</tissue>
    </source>
</reference>
<protein>
    <submittedName>
        <fullName evidence="4">IDH1-like protein</fullName>
    </submittedName>
</protein>
<dbReference type="Pfam" id="PF00180">
    <property type="entry name" value="Iso_dh"/>
    <property type="match status" value="1"/>
</dbReference>
<proteinExistence type="inferred from homology"/>
<evidence type="ECO:0000313" key="4">
    <source>
        <dbReference type="EMBL" id="WAR25222.1"/>
    </source>
</evidence>
<accession>A0ABY7FST6</accession>
<dbReference type="PANTHER" id="PTHR11835:SF60">
    <property type="entry name" value="ISOCITRATE DEHYDROGENASE [NAD] SUBUNIT, MITOCHONDRIAL"/>
    <property type="match status" value="1"/>
</dbReference>
<organism evidence="4 5">
    <name type="scientific">Mya arenaria</name>
    <name type="common">Soft-shell clam</name>
    <dbReference type="NCBI Taxonomy" id="6604"/>
    <lineage>
        <taxon>Eukaryota</taxon>
        <taxon>Metazoa</taxon>
        <taxon>Spiralia</taxon>
        <taxon>Lophotrochozoa</taxon>
        <taxon>Mollusca</taxon>
        <taxon>Bivalvia</taxon>
        <taxon>Autobranchia</taxon>
        <taxon>Heteroconchia</taxon>
        <taxon>Euheterodonta</taxon>
        <taxon>Imparidentia</taxon>
        <taxon>Neoheterodontei</taxon>
        <taxon>Myida</taxon>
        <taxon>Myoidea</taxon>
        <taxon>Myidae</taxon>
        <taxon>Mya</taxon>
    </lineage>
</organism>
<dbReference type="InterPro" id="IPR024084">
    <property type="entry name" value="IsoPropMal-DH-like_dom"/>
</dbReference>
<dbReference type="Gene3D" id="3.40.718.10">
    <property type="entry name" value="Isopropylmalate Dehydrogenase"/>
    <property type="match status" value="1"/>
</dbReference>
<gene>
    <name evidence="4" type="ORF">MAR_010926</name>
</gene>